<keyword evidence="12" id="KW-1185">Reference proteome</keyword>
<dbReference type="Gene3D" id="2.130.10.10">
    <property type="entry name" value="YVTN repeat-like/Quinoprotein amine dehydrogenase"/>
    <property type="match status" value="5"/>
</dbReference>
<evidence type="ECO:0000256" key="9">
    <source>
        <dbReference type="SAM" id="Phobius"/>
    </source>
</evidence>
<dbReference type="GO" id="GO:0010411">
    <property type="term" value="P:xyloglucan metabolic process"/>
    <property type="evidence" value="ECO:0007669"/>
    <property type="project" value="TreeGrafter"/>
</dbReference>
<gene>
    <name evidence="11" type="ORF">HHU12_10770</name>
</gene>
<evidence type="ECO:0000256" key="7">
    <source>
        <dbReference type="ARBA" id="ARBA00037986"/>
    </source>
</evidence>
<keyword evidence="4" id="KW-0119">Carbohydrate metabolism</keyword>
<feature type="compositionally biased region" description="Acidic residues" evidence="8">
    <location>
        <begin position="812"/>
        <end position="832"/>
    </location>
</feature>
<dbReference type="AlphaFoldDB" id="A0A7X9P2P0"/>
<keyword evidence="2" id="KW-0677">Repeat</keyword>
<dbReference type="InterPro" id="IPR052025">
    <property type="entry name" value="Xyloglucanase_GH74"/>
</dbReference>
<keyword evidence="1" id="KW-0732">Signal</keyword>
<feature type="domain" description="Sortilin N-terminal" evidence="10">
    <location>
        <begin position="256"/>
        <end position="466"/>
    </location>
</feature>
<comment type="caution">
    <text evidence="11">The sequence shown here is derived from an EMBL/GenBank/DDBJ whole genome shotgun (WGS) entry which is preliminary data.</text>
</comment>
<dbReference type="PANTHER" id="PTHR43739:SF2">
    <property type="entry name" value="OLIGOXYLOGLUCAN-REDUCING END-SPECIFIC XYLOGLUCANASE-RELATED"/>
    <property type="match status" value="1"/>
</dbReference>
<dbReference type="InterPro" id="IPR015943">
    <property type="entry name" value="WD40/YVTN_repeat-like_dom_sf"/>
</dbReference>
<dbReference type="SUPFAM" id="SSF110296">
    <property type="entry name" value="Oligoxyloglucan reducing end-specific cellobiohydrolase"/>
    <property type="match status" value="2"/>
</dbReference>
<evidence type="ECO:0000259" key="10">
    <source>
        <dbReference type="Pfam" id="PF15902"/>
    </source>
</evidence>
<evidence type="ECO:0000256" key="8">
    <source>
        <dbReference type="SAM" id="MobiDB-lite"/>
    </source>
</evidence>
<organism evidence="11 12">
    <name type="scientific">Flammeovirga aprica JL-4</name>
    <dbReference type="NCBI Taxonomy" id="694437"/>
    <lineage>
        <taxon>Bacteria</taxon>
        <taxon>Pseudomonadati</taxon>
        <taxon>Bacteroidota</taxon>
        <taxon>Cytophagia</taxon>
        <taxon>Cytophagales</taxon>
        <taxon>Flammeovirgaceae</taxon>
        <taxon>Flammeovirga</taxon>
    </lineage>
</organism>
<dbReference type="InterPro" id="IPR031778">
    <property type="entry name" value="Sortilin_N"/>
</dbReference>
<keyword evidence="9" id="KW-0812">Transmembrane</keyword>
<sequence length="929" mass="100929">MTQKLLSATFIIMLVCSIVYFTYDNESTKPTLPTTHTSEDVIAYEKALKKWKRNNGYRKSNQPKKYMDILNRMKYRPTGQNYTSGYQIKELKKAMQRSNSRIKSDSAIKWIERGPSNSPGRTRSAIVDPTDATGNTILIGAVGGGIWKTTDKGKNWTNLTEVTSTSIAISCMAVAPSNSKIWYAGTGEGFSGFGSIVGNGIMKSTDGGNTWAFLSSLEGDMRYETIYKIIVDPENHNTILMAASTRDNTYNRSAGIYKSTDGGNNWTSVYNANTYVESLIFEPNNFDVMYATSNNDKFIKSTDAGETWDTLSASGVIQQGRVEMDVSPANVNVIFANIAGEGSGSTDGNLYISRDKGATWNFVTLNNNSYAYLGGQGWYDHTVLAHPFDETVVYVGGVNLSKIKVSANNTGVFTELSDAYGDYDGAGPNDADAIHPDQHFMTIGSINQTNKTFSLIVTNDGGIYHTNDVTSPGEGEGTWLKIGNGVNTTQIYAIDKFPNQKRYFFGTQDNGSWITPEDSTANAGTEYRPVIGGDGFASYINKRDSSQLIGSYTNNQFEVSSDGGNSFSAISAQGSGLTDMGRLGAPFMSMLANNHNAPDTLFTVGYSGVWKSTDFGKNWTGVTISENWNEQDFLDVEVSEKSPLVVWAGGAMDGNDRIFVSKDGGRSFTATSNFNFINSHPGNISGLATSPNNDSTAYVMFSFLGSAKIIKTTDFGETWNDITGFEVAANARTSDTGFPDVAVFDVLEFPGEANKLWAATEIGIFETKNGGSSWSRLESNFPAVSVWDIKIYDNQVIAGTHGRGAWTHDLTDENDGNGDGDGSGDGDGDNGEDTVTSIIQTPSILDISIVKSPLITGESLSLNINSDIKTTLEIEIISITGQSIYTEVVDQLKIGNYQYKVAHPILGNGTYVLRLSYSNEVRSLKFLVQ</sequence>
<dbReference type="Proteomes" id="UP000576082">
    <property type="component" value="Unassembled WGS sequence"/>
</dbReference>
<keyword evidence="3" id="KW-0378">Hydrolase</keyword>
<dbReference type="GO" id="GO:0000272">
    <property type="term" value="P:polysaccharide catabolic process"/>
    <property type="evidence" value="ECO:0007669"/>
    <property type="project" value="UniProtKB-KW"/>
</dbReference>
<reference evidence="11 12" key="1">
    <citation type="submission" date="2020-04" db="EMBL/GenBank/DDBJ databases">
        <title>Flammeovirga sp. SR4, a novel species isolated from seawater.</title>
        <authorList>
            <person name="Wang X."/>
        </authorList>
    </citation>
    <scope>NUCLEOTIDE SEQUENCE [LARGE SCALE GENOMIC DNA]</scope>
    <source>
        <strain evidence="11 12">ATCC 23126</strain>
    </source>
</reference>
<evidence type="ECO:0000256" key="2">
    <source>
        <dbReference type="ARBA" id="ARBA00022737"/>
    </source>
</evidence>
<evidence type="ECO:0000313" key="12">
    <source>
        <dbReference type="Proteomes" id="UP000576082"/>
    </source>
</evidence>
<keyword evidence="9" id="KW-1133">Transmembrane helix</keyword>
<feature type="region of interest" description="Disordered" evidence="8">
    <location>
        <begin position="807"/>
        <end position="835"/>
    </location>
</feature>
<dbReference type="Pfam" id="PF15902">
    <property type="entry name" value="Sortilin-Vps10"/>
    <property type="match status" value="1"/>
</dbReference>
<evidence type="ECO:0000313" key="11">
    <source>
        <dbReference type="EMBL" id="NME68441.1"/>
    </source>
</evidence>
<evidence type="ECO:0000256" key="6">
    <source>
        <dbReference type="ARBA" id="ARBA00023326"/>
    </source>
</evidence>
<dbReference type="PANTHER" id="PTHR43739">
    <property type="entry name" value="XYLOGLUCANASE (EUROFUNG)"/>
    <property type="match status" value="1"/>
</dbReference>
<evidence type="ECO:0000256" key="1">
    <source>
        <dbReference type="ARBA" id="ARBA00022729"/>
    </source>
</evidence>
<accession>A0A7X9P2P0</accession>
<dbReference type="RefSeq" id="WP_169656743.1">
    <property type="nucleotide sequence ID" value="NZ_JABANE010000023.1"/>
</dbReference>
<dbReference type="CDD" id="cd15482">
    <property type="entry name" value="Sialidase_non-viral"/>
    <property type="match status" value="1"/>
</dbReference>
<name>A0A7X9P2P0_9BACT</name>
<evidence type="ECO:0000256" key="4">
    <source>
        <dbReference type="ARBA" id="ARBA00023277"/>
    </source>
</evidence>
<keyword evidence="9" id="KW-0472">Membrane</keyword>
<dbReference type="EMBL" id="JABANE010000023">
    <property type="protein sequence ID" value="NME68441.1"/>
    <property type="molecule type" value="Genomic_DNA"/>
</dbReference>
<comment type="similarity">
    <text evidence="7">Belongs to the glycosyl hydrolase 74 family.</text>
</comment>
<protein>
    <recommendedName>
        <fullName evidence="10">Sortilin N-terminal domain-containing protein</fullName>
    </recommendedName>
</protein>
<keyword evidence="5" id="KW-0326">Glycosidase</keyword>
<feature type="transmembrane region" description="Helical" evidence="9">
    <location>
        <begin position="5"/>
        <end position="23"/>
    </location>
</feature>
<evidence type="ECO:0000256" key="3">
    <source>
        <dbReference type="ARBA" id="ARBA00022801"/>
    </source>
</evidence>
<keyword evidence="6" id="KW-0624">Polysaccharide degradation</keyword>
<evidence type="ECO:0000256" key="5">
    <source>
        <dbReference type="ARBA" id="ARBA00023295"/>
    </source>
</evidence>
<proteinExistence type="inferred from homology"/>
<dbReference type="GO" id="GO:0016798">
    <property type="term" value="F:hydrolase activity, acting on glycosyl bonds"/>
    <property type="evidence" value="ECO:0007669"/>
    <property type="project" value="UniProtKB-KW"/>
</dbReference>